<dbReference type="Proteomes" id="UP000468638">
    <property type="component" value="Unassembled WGS sequence"/>
</dbReference>
<feature type="transmembrane region" description="Helical" evidence="8">
    <location>
        <begin position="157"/>
        <end position="175"/>
    </location>
</feature>
<feature type="transmembrane region" description="Helical" evidence="8">
    <location>
        <begin position="207"/>
        <end position="225"/>
    </location>
</feature>
<feature type="transmembrane region" description="Helical" evidence="8">
    <location>
        <begin position="182"/>
        <end position="201"/>
    </location>
</feature>
<evidence type="ECO:0000256" key="4">
    <source>
        <dbReference type="ARBA" id="ARBA00022475"/>
    </source>
</evidence>
<protein>
    <submittedName>
        <fullName evidence="9">Branched-chain amino acid ABC transporter permease</fullName>
    </submittedName>
</protein>
<keyword evidence="7 8" id="KW-0472">Membrane</keyword>
<comment type="subcellular location">
    <subcellularLocation>
        <location evidence="1">Cell membrane</location>
        <topology evidence="1">Multi-pass membrane protein</topology>
    </subcellularLocation>
</comment>
<feature type="transmembrane region" description="Helical" evidence="8">
    <location>
        <begin position="61"/>
        <end position="81"/>
    </location>
</feature>
<dbReference type="PANTHER" id="PTHR34979">
    <property type="entry name" value="INNER MEMBRANE PROTEIN YGAZ"/>
    <property type="match status" value="1"/>
</dbReference>
<dbReference type="AlphaFoldDB" id="A0A6I4ZTA0"/>
<evidence type="ECO:0000256" key="5">
    <source>
        <dbReference type="ARBA" id="ARBA00022692"/>
    </source>
</evidence>
<dbReference type="GO" id="GO:1903785">
    <property type="term" value="P:L-valine transmembrane transport"/>
    <property type="evidence" value="ECO:0007669"/>
    <property type="project" value="TreeGrafter"/>
</dbReference>
<gene>
    <name evidence="9" type="ORF">GLW05_02130</name>
</gene>
<comment type="caution">
    <text evidence="9">The sequence shown here is derived from an EMBL/GenBank/DDBJ whole genome shotgun (WGS) entry which is preliminary data.</text>
</comment>
<accession>A0A6I4ZTA0</accession>
<evidence type="ECO:0000256" key="8">
    <source>
        <dbReference type="SAM" id="Phobius"/>
    </source>
</evidence>
<keyword evidence="4" id="KW-1003">Cell membrane</keyword>
<evidence type="ECO:0000256" key="2">
    <source>
        <dbReference type="ARBA" id="ARBA00010735"/>
    </source>
</evidence>
<evidence type="ECO:0000256" key="6">
    <source>
        <dbReference type="ARBA" id="ARBA00022989"/>
    </source>
</evidence>
<evidence type="ECO:0000256" key="3">
    <source>
        <dbReference type="ARBA" id="ARBA00022448"/>
    </source>
</evidence>
<comment type="similarity">
    <text evidence="2">Belongs to the AzlC family.</text>
</comment>
<evidence type="ECO:0000256" key="1">
    <source>
        <dbReference type="ARBA" id="ARBA00004651"/>
    </source>
</evidence>
<reference evidence="9 10" key="1">
    <citation type="submission" date="2019-11" db="EMBL/GenBank/DDBJ databases">
        <title>Genome sequences of 17 halophilic strains isolated from different environments.</title>
        <authorList>
            <person name="Furrow R.E."/>
        </authorList>
    </citation>
    <scope>NUCLEOTIDE SEQUENCE [LARGE SCALE GENOMIC DNA]</scope>
    <source>
        <strain evidence="9 10">22514_16_FS</strain>
    </source>
</reference>
<dbReference type="OrthoDB" id="3177005at2"/>
<feature type="transmembrane region" description="Helical" evidence="8">
    <location>
        <begin position="127"/>
        <end position="151"/>
    </location>
</feature>
<organism evidence="9 10">
    <name type="scientific">Pontibacillus yanchengensis</name>
    <dbReference type="NCBI Taxonomy" id="462910"/>
    <lineage>
        <taxon>Bacteria</taxon>
        <taxon>Bacillati</taxon>
        <taxon>Bacillota</taxon>
        <taxon>Bacilli</taxon>
        <taxon>Bacillales</taxon>
        <taxon>Bacillaceae</taxon>
        <taxon>Pontibacillus</taxon>
    </lineage>
</organism>
<keyword evidence="5 8" id="KW-0812">Transmembrane</keyword>
<dbReference type="EMBL" id="WMEQ01000001">
    <property type="protein sequence ID" value="MYL32404.1"/>
    <property type="molecule type" value="Genomic_DNA"/>
</dbReference>
<keyword evidence="6 8" id="KW-1133">Transmembrane helix</keyword>
<evidence type="ECO:0000313" key="10">
    <source>
        <dbReference type="Proteomes" id="UP000468638"/>
    </source>
</evidence>
<sequence length="231" mass="25142">MNFVQRGAFAALPIVFGYLPIGITYGVLAKQSGLSLIEITMMSVFVFAGAAQFVAVSMINAGALFVEIVLATFVLNLRHFVMSFSIMNRLRSVSLKWKIPISLGLTDETFSVASLYPKEGQKKGGMWFYASMILVSYFAWILGSFAGGLLGEVIPEALSQSMGIALYAMFIALLIPSVRSEWRIGLIAVLSMMLNYIAYAITGNQGWSIVLATILAGASGIWLLPQEEVEE</sequence>
<evidence type="ECO:0000313" key="9">
    <source>
        <dbReference type="EMBL" id="MYL32404.1"/>
    </source>
</evidence>
<keyword evidence="3" id="KW-0813">Transport</keyword>
<dbReference type="InterPro" id="IPR011606">
    <property type="entry name" value="Brnchd-chn_aa_trnsp_permease"/>
</dbReference>
<feature type="transmembrane region" description="Helical" evidence="8">
    <location>
        <begin position="6"/>
        <end position="28"/>
    </location>
</feature>
<proteinExistence type="inferred from homology"/>
<dbReference type="PANTHER" id="PTHR34979:SF1">
    <property type="entry name" value="INNER MEMBRANE PROTEIN YGAZ"/>
    <property type="match status" value="1"/>
</dbReference>
<dbReference type="GO" id="GO:0005886">
    <property type="term" value="C:plasma membrane"/>
    <property type="evidence" value="ECO:0007669"/>
    <property type="project" value="UniProtKB-SubCell"/>
</dbReference>
<name>A0A6I4ZTA0_9BACI</name>
<dbReference type="Pfam" id="PF03591">
    <property type="entry name" value="AzlC"/>
    <property type="match status" value="1"/>
</dbReference>
<evidence type="ECO:0000256" key="7">
    <source>
        <dbReference type="ARBA" id="ARBA00023136"/>
    </source>
</evidence>